<protein>
    <submittedName>
        <fullName evidence="1">Uncharacterized protein</fullName>
    </submittedName>
</protein>
<dbReference type="EMBL" id="CAJOBZ010000061">
    <property type="protein sequence ID" value="CAF4926383.1"/>
    <property type="molecule type" value="Genomic_DNA"/>
</dbReference>
<proteinExistence type="predicted"/>
<dbReference type="AlphaFoldDB" id="A0A821WKP4"/>
<organism evidence="1 2">
    <name type="scientific">Pieris macdunnoughi</name>
    <dbReference type="NCBI Taxonomy" id="345717"/>
    <lineage>
        <taxon>Eukaryota</taxon>
        <taxon>Metazoa</taxon>
        <taxon>Ecdysozoa</taxon>
        <taxon>Arthropoda</taxon>
        <taxon>Hexapoda</taxon>
        <taxon>Insecta</taxon>
        <taxon>Pterygota</taxon>
        <taxon>Neoptera</taxon>
        <taxon>Endopterygota</taxon>
        <taxon>Lepidoptera</taxon>
        <taxon>Glossata</taxon>
        <taxon>Ditrysia</taxon>
        <taxon>Papilionoidea</taxon>
        <taxon>Pieridae</taxon>
        <taxon>Pierinae</taxon>
        <taxon>Pieris</taxon>
    </lineage>
</organism>
<accession>A0A821WKP4</accession>
<gene>
    <name evidence="1" type="ORF">PMACD_LOCUS13486</name>
</gene>
<dbReference type="Proteomes" id="UP000663880">
    <property type="component" value="Unassembled WGS sequence"/>
</dbReference>
<evidence type="ECO:0000313" key="2">
    <source>
        <dbReference type="Proteomes" id="UP000663880"/>
    </source>
</evidence>
<sequence length="124" mass="13929">MLRLIPLPKYFSIIFLEASSNFEAGLIGSEVFDSFFWVDGGHRYSYAINAFCTQGFLIATKLARAGTGLLGFCSTSGTCRARDPKSKLVRQRFSRCSSYSILQTQSDRFLLQTGGRYRNGYHKS</sequence>
<keyword evidence="2" id="KW-1185">Reference proteome</keyword>
<evidence type="ECO:0000313" key="1">
    <source>
        <dbReference type="EMBL" id="CAF4926383.1"/>
    </source>
</evidence>
<name>A0A821WKP4_9NEOP</name>
<reference evidence="1" key="1">
    <citation type="submission" date="2021-02" db="EMBL/GenBank/DDBJ databases">
        <authorList>
            <person name="Steward A R."/>
        </authorList>
    </citation>
    <scope>NUCLEOTIDE SEQUENCE</scope>
</reference>
<comment type="caution">
    <text evidence="1">The sequence shown here is derived from an EMBL/GenBank/DDBJ whole genome shotgun (WGS) entry which is preliminary data.</text>
</comment>